<dbReference type="Proteomes" id="UP000000391">
    <property type="component" value="Chromosome"/>
</dbReference>
<dbReference type="STRING" id="644295.Metev_1679"/>
<keyword evidence="11" id="KW-1185">Reference proteome</keyword>
<evidence type="ECO:0000256" key="1">
    <source>
        <dbReference type="ARBA" id="ARBA00004852"/>
    </source>
</evidence>
<dbReference type="InterPro" id="IPR002082">
    <property type="entry name" value="Asp_carbamoyltransf"/>
</dbReference>
<feature type="binding site" evidence="7">
    <location>
        <position position="138"/>
    </location>
    <ligand>
        <name>carbamoyl phosphate</name>
        <dbReference type="ChEBI" id="CHEBI:58228"/>
    </ligand>
</feature>
<dbReference type="EMBL" id="CP002069">
    <property type="protein sequence ID" value="ADI74518.1"/>
    <property type="molecule type" value="Genomic_DNA"/>
</dbReference>
<feature type="binding site" evidence="7">
    <location>
        <position position="268"/>
    </location>
    <ligand>
        <name>carbamoyl phosphate</name>
        <dbReference type="ChEBI" id="CHEBI:58228"/>
    </ligand>
</feature>
<feature type="binding site" evidence="7">
    <location>
        <position position="107"/>
    </location>
    <ligand>
        <name>carbamoyl phosphate</name>
        <dbReference type="ChEBI" id="CHEBI:58228"/>
    </ligand>
</feature>
<dbReference type="GO" id="GO:0006520">
    <property type="term" value="P:amino acid metabolic process"/>
    <property type="evidence" value="ECO:0007669"/>
    <property type="project" value="InterPro"/>
</dbReference>
<dbReference type="Gene3D" id="3.40.50.1370">
    <property type="entry name" value="Aspartate/ornithine carbamoyltransferase"/>
    <property type="match status" value="2"/>
</dbReference>
<dbReference type="HAMAP" id="MF_00001">
    <property type="entry name" value="Asp_carb_tr"/>
    <property type="match status" value="1"/>
</dbReference>
<proteinExistence type="inferred from homology"/>
<dbReference type="FunFam" id="3.40.50.1370:FF:000002">
    <property type="entry name" value="Aspartate carbamoyltransferase 2"/>
    <property type="match status" value="1"/>
</dbReference>
<evidence type="ECO:0000259" key="9">
    <source>
        <dbReference type="Pfam" id="PF02729"/>
    </source>
</evidence>
<feature type="domain" description="Aspartate/ornithine carbamoyltransferase carbamoyl-P binding" evidence="9">
    <location>
        <begin position="7"/>
        <end position="147"/>
    </location>
</feature>
<feature type="binding site" evidence="7">
    <location>
        <position position="228"/>
    </location>
    <ligand>
        <name>L-aspartate</name>
        <dbReference type="ChEBI" id="CHEBI:29991"/>
    </ligand>
</feature>
<comment type="subunit">
    <text evidence="7">Heterooligomer of catalytic and regulatory chains.</text>
</comment>
<dbReference type="GO" id="GO:0005829">
    <property type="term" value="C:cytosol"/>
    <property type="evidence" value="ECO:0007669"/>
    <property type="project" value="TreeGrafter"/>
</dbReference>
<comment type="pathway">
    <text evidence="1 7">Pyrimidine metabolism; UMP biosynthesis via de novo pathway; (S)-dihydroorotate from bicarbonate: step 2/3.</text>
</comment>
<dbReference type="KEGG" id="mev:Metev_1679"/>
<dbReference type="NCBIfam" id="TIGR00670">
    <property type="entry name" value="asp_carb_tr"/>
    <property type="match status" value="1"/>
</dbReference>
<feature type="binding site" evidence="7">
    <location>
        <position position="135"/>
    </location>
    <ligand>
        <name>carbamoyl phosphate</name>
        <dbReference type="ChEBI" id="CHEBI:58228"/>
    </ligand>
</feature>
<comment type="function">
    <text evidence="5 7">Catalyzes the condensation of carbamoyl phosphate and aspartate to form carbamoyl aspartate and inorganic phosphate, the committed step in the de novo pyrimidine nucleotide biosynthesis pathway.</text>
</comment>
<dbReference type="UniPathway" id="UPA00070">
    <property type="reaction ID" value="UER00116"/>
</dbReference>
<feature type="binding site" evidence="7">
    <location>
        <position position="57"/>
    </location>
    <ligand>
        <name>carbamoyl phosphate</name>
        <dbReference type="ChEBI" id="CHEBI:58228"/>
    </ligand>
</feature>
<feature type="binding site" evidence="7">
    <location>
        <position position="267"/>
    </location>
    <ligand>
        <name>carbamoyl phosphate</name>
        <dbReference type="ChEBI" id="CHEBI:58228"/>
    </ligand>
</feature>
<dbReference type="InterPro" id="IPR006130">
    <property type="entry name" value="Asp/Orn_carbamoylTrfase"/>
</dbReference>
<dbReference type="NCBIfam" id="NF002032">
    <property type="entry name" value="PRK00856.1"/>
    <property type="match status" value="1"/>
</dbReference>
<evidence type="ECO:0000256" key="6">
    <source>
        <dbReference type="ARBA" id="ARBA00048859"/>
    </source>
</evidence>
<dbReference type="GeneID" id="9347322"/>
<evidence type="ECO:0000256" key="5">
    <source>
        <dbReference type="ARBA" id="ARBA00043884"/>
    </source>
</evidence>
<feature type="domain" description="Aspartate/ornithine carbamoyltransferase Asp/Orn-binding" evidence="8">
    <location>
        <begin position="153"/>
        <end position="302"/>
    </location>
</feature>
<feature type="binding site" evidence="7">
    <location>
        <position position="58"/>
    </location>
    <ligand>
        <name>carbamoyl phosphate</name>
        <dbReference type="ChEBI" id="CHEBI:58228"/>
    </ligand>
</feature>
<dbReference type="HOGENOM" id="CLU_043846_1_2_2"/>
<dbReference type="GO" id="GO:0044205">
    <property type="term" value="P:'de novo' UMP biosynthetic process"/>
    <property type="evidence" value="ECO:0007669"/>
    <property type="project" value="UniProtKB-UniRule"/>
</dbReference>
<feature type="binding site" evidence="7">
    <location>
        <position position="86"/>
    </location>
    <ligand>
        <name>L-aspartate</name>
        <dbReference type="ChEBI" id="CHEBI:29991"/>
    </ligand>
</feature>
<feature type="binding site" evidence="7">
    <location>
        <position position="167"/>
    </location>
    <ligand>
        <name>L-aspartate</name>
        <dbReference type="ChEBI" id="CHEBI:29991"/>
    </ligand>
</feature>
<dbReference type="SUPFAM" id="SSF53671">
    <property type="entry name" value="Aspartate/ornithine carbamoyltransferase"/>
    <property type="match status" value="1"/>
</dbReference>
<dbReference type="RefSeq" id="WP_013195083.1">
    <property type="nucleotide sequence ID" value="NC_014253.1"/>
</dbReference>
<evidence type="ECO:0000313" key="11">
    <source>
        <dbReference type="Proteomes" id="UP000000391"/>
    </source>
</evidence>
<dbReference type="InterPro" id="IPR006132">
    <property type="entry name" value="Asp/Orn_carbamoyltranf_P-bd"/>
</dbReference>
<dbReference type="Pfam" id="PF00185">
    <property type="entry name" value="OTCace"/>
    <property type="match status" value="1"/>
</dbReference>
<dbReference type="OrthoDB" id="7792at2157"/>
<dbReference type="Pfam" id="PF02729">
    <property type="entry name" value="OTCace_N"/>
    <property type="match status" value="1"/>
</dbReference>
<evidence type="ECO:0000256" key="3">
    <source>
        <dbReference type="ARBA" id="ARBA00022679"/>
    </source>
</evidence>
<gene>
    <name evidence="7" type="primary">pyrB</name>
    <name evidence="10" type="ordered locus">Metev_1679</name>
</gene>
<evidence type="ECO:0000256" key="7">
    <source>
        <dbReference type="HAMAP-Rule" id="MF_00001"/>
    </source>
</evidence>
<comment type="catalytic activity">
    <reaction evidence="6 7">
        <text>carbamoyl phosphate + L-aspartate = N-carbamoyl-L-aspartate + phosphate + H(+)</text>
        <dbReference type="Rhea" id="RHEA:20013"/>
        <dbReference type="ChEBI" id="CHEBI:15378"/>
        <dbReference type="ChEBI" id="CHEBI:29991"/>
        <dbReference type="ChEBI" id="CHEBI:32814"/>
        <dbReference type="ChEBI" id="CHEBI:43474"/>
        <dbReference type="ChEBI" id="CHEBI:58228"/>
        <dbReference type="EC" id="2.1.3.2"/>
    </reaction>
</comment>
<dbReference type="PANTHER" id="PTHR45753:SF6">
    <property type="entry name" value="ASPARTATE CARBAMOYLTRANSFERASE"/>
    <property type="match status" value="1"/>
</dbReference>
<reference evidence="10 11" key="1">
    <citation type="submission" date="2010-06" db="EMBL/GenBank/DDBJ databases">
        <title>Complete sequence chromosome of Methanohalobium evestigatum Z-7303.</title>
        <authorList>
            <consortium name="US DOE Joint Genome Institute"/>
            <person name="Lucas S."/>
            <person name="Copeland A."/>
            <person name="Lapidus A."/>
            <person name="Cheng J.-F."/>
            <person name="Bruce D."/>
            <person name="Goodwin L."/>
            <person name="Pitluck S."/>
            <person name="Saunders E."/>
            <person name="Detter J.C."/>
            <person name="Han C."/>
            <person name="Tapia R."/>
            <person name="Land M."/>
            <person name="Hauser L."/>
            <person name="Kyrpides N."/>
            <person name="Mikhailova N."/>
            <person name="Sieprawska-Lupa M."/>
            <person name="Whitman W.B."/>
            <person name="Anderson I."/>
            <person name="Woyke T."/>
        </authorList>
    </citation>
    <scope>NUCLEOTIDE SEQUENCE [LARGE SCALE GENOMIC DNA]</scope>
    <source>
        <strain evidence="11">ATCC BAA-1072 / DSM 3721 / NBRC 107634 / OCM 161 / Z-7303</strain>
    </source>
</reference>
<accession>D7EB01</accession>
<organism evidence="10 11">
    <name type="scientific">Methanohalobium evestigatum (strain ATCC BAA-1072 / DSM 3721 / NBRC 107634 / OCM 161 / Z-7303)</name>
    <dbReference type="NCBI Taxonomy" id="644295"/>
    <lineage>
        <taxon>Archaea</taxon>
        <taxon>Methanobacteriati</taxon>
        <taxon>Methanobacteriota</taxon>
        <taxon>Stenosarchaea group</taxon>
        <taxon>Methanomicrobia</taxon>
        <taxon>Methanosarcinales</taxon>
        <taxon>Methanosarcinaceae</taxon>
        <taxon>Methanohalobium</taxon>
    </lineage>
</organism>
<dbReference type="InterPro" id="IPR006131">
    <property type="entry name" value="Asp_carbamoyltransf_Asp/Orn-bd"/>
</dbReference>
<dbReference type="InterPro" id="IPR036901">
    <property type="entry name" value="Asp/Orn_carbamoylTrfase_sf"/>
</dbReference>
<evidence type="ECO:0000259" key="8">
    <source>
        <dbReference type="Pfam" id="PF00185"/>
    </source>
</evidence>
<dbReference type="EC" id="2.1.3.2" evidence="7"/>
<sequence length="308" mass="34561">MRFKDLDIISMKDFSRDMIDHILDTAEKLEPIAKNEEKSDILNGKILAVLFFEPSTRTRMSFETAIKRLNGDVLSLGAVDASSITKGENLADTIRVIEGYADGIVLRHPKEGSAKMAAEMTTIPVINAGDGAGHHPTQTFLDLYTMRRESRLDGVKIAIAGDLKYGRTVHSLCYALSHYNAEITLVSPKDLRMPREIIRDLKNRGIEVKQTDSMEDAIQDVDVLYVTRIQKERFPDPAEYQRVSTSLQVTNELLKNANPDLKIMHPLPRVNEIDSGVDFTSHACYFKQSFYGVPVRMALLSLIMGCVE</sequence>
<protein>
    <recommendedName>
        <fullName evidence="7">Aspartate carbamoyltransferase</fullName>
        <ecNumber evidence="7">2.1.3.2</ecNumber>
    </recommendedName>
    <alternativeName>
        <fullName evidence="7">Aspartate transcarbamylase</fullName>
        <shortName evidence="7">ATCase</shortName>
    </alternativeName>
</protein>
<dbReference type="GO" id="GO:0004070">
    <property type="term" value="F:aspartate carbamoyltransferase activity"/>
    <property type="evidence" value="ECO:0007669"/>
    <property type="project" value="UniProtKB-UniRule"/>
</dbReference>
<evidence type="ECO:0000256" key="2">
    <source>
        <dbReference type="ARBA" id="ARBA00008896"/>
    </source>
</evidence>
<dbReference type="PRINTS" id="PR00100">
    <property type="entry name" value="AOTCASE"/>
</dbReference>
<dbReference type="GO" id="GO:0016597">
    <property type="term" value="F:amino acid binding"/>
    <property type="evidence" value="ECO:0007669"/>
    <property type="project" value="InterPro"/>
</dbReference>
<dbReference type="PRINTS" id="PR00101">
    <property type="entry name" value="ATCASE"/>
</dbReference>
<keyword evidence="3 7" id="KW-0808">Transferase</keyword>
<keyword evidence="4 7" id="KW-0665">Pyrimidine biosynthesis</keyword>
<dbReference type="PROSITE" id="PS00097">
    <property type="entry name" value="CARBAMOYLTRANSFERASE"/>
    <property type="match status" value="1"/>
</dbReference>
<evidence type="ECO:0000256" key="4">
    <source>
        <dbReference type="ARBA" id="ARBA00022975"/>
    </source>
</evidence>
<dbReference type="AlphaFoldDB" id="D7EB01"/>
<comment type="similarity">
    <text evidence="2 7">Belongs to the aspartate/ornithine carbamoyltransferase superfamily. ATCase family.</text>
</comment>
<dbReference type="GO" id="GO:0006207">
    <property type="term" value="P:'de novo' pyrimidine nucleobase biosynthetic process"/>
    <property type="evidence" value="ECO:0007669"/>
    <property type="project" value="InterPro"/>
</dbReference>
<dbReference type="PANTHER" id="PTHR45753">
    <property type="entry name" value="ORNITHINE CARBAMOYLTRANSFERASE, MITOCHONDRIAL"/>
    <property type="match status" value="1"/>
</dbReference>
<evidence type="ECO:0000313" key="10">
    <source>
        <dbReference type="EMBL" id="ADI74518.1"/>
    </source>
</evidence>
<name>D7EB01_METEZ</name>